<proteinExistence type="predicted"/>
<protein>
    <recommendedName>
        <fullName evidence="2">HAD family hydrolase</fullName>
    </recommendedName>
</protein>
<dbReference type="NCBIfam" id="TIGR01509">
    <property type="entry name" value="HAD-SF-IA-v3"/>
    <property type="match status" value="1"/>
</dbReference>
<dbReference type="EMBL" id="UINC01000113">
    <property type="protein sequence ID" value="SUZ49406.1"/>
    <property type="molecule type" value="Genomic_DNA"/>
</dbReference>
<dbReference type="Pfam" id="PF00702">
    <property type="entry name" value="Hydrolase"/>
    <property type="match status" value="1"/>
</dbReference>
<dbReference type="SFLD" id="SFLDG01129">
    <property type="entry name" value="C1.5:_HAD__Beta-PGM__Phosphata"/>
    <property type="match status" value="1"/>
</dbReference>
<evidence type="ECO:0000313" key="1">
    <source>
        <dbReference type="EMBL" id="SUZ49406.1"/>
    </source>
</evidence>
<dbReference type="InterPro" id="IPR044924">
    <property type="entry name" value="HAD-SF_hydro_IA_REG-2-like_cap"/>
</dbReference>
<dbReference type="Gene3D" id="3.40.50.1000">
    <property type="entry name" value="HAD superfamily/HAD-like"/>
    <property type="match status" value="1"/>
</dbReference>
<dbReference type="SFLD" id="SFLDS00003">
    <property type="entry name" value="Haloacid_Dehalogenase"/>
    <property type="match status" value="1"/>
</dbReference>
<dbReference type="AlphaFoldDB" id="A0A381N476"/>
<dbReference type="CDD" id="cd16415">
    <property type="entry name" value="HAD_dREG-2_like"/>
    <property type="match status" value="1"/>
</dbReference>
<gene>
    <name evidence="1" type="ORF">METZ01_LOCUS2260</name>
</gene>
<organism evidence="1">
    <name type="scientific">marine metagenome</name>
    <dbReference type="NCBI Taxonomy" id="408172"/>
    <lineage>
        <taxon>unclassified sequences</taxon>
        <taxon>metagenomes</taxon>
        <taxon>ecological metagenomes</taxon>
    </lineage>
</organism>
<dbReference type="InterPro" id="IPR036412">
    <property type="entry name" value="HAD-like_sf"/>
</dbReference>
<reference evidence="1" key="1">
    <citation type="submission" date="2018-05" db="EMBL/GenBank/DDBJ databases">
        <authorList>
            <person name="Lanie J.A."/>
            <person name="Ng W.-L."/>
            <person name="Kazmierczak K.M."/>
            <person name="Andrzejewski T.M."/>
            <person name="Davidsen T.M."/>
            <person name="Wayne K.J."/>
            <person name="Tettelin H."/>
            <person name="Glass J.I."/>
            <person name="Rusch D."/>
            <person name="Podicherti R."/>
            <person name="Tsui H.-C.T."/>
            <person name="Winkler M.E."/>
        </authorList>
    </citation>
    <scope>NUCLEOTIDE SEQUENCE</scope>
</reference>
<accession>A0A381N476</accession>
<dbReference type="NCBIfam" id="TIGR01549">
    <property type="entry name" value="HAD-SF-IA-v1"/>
    <property type="match status" value="1"/>
</dbReference>
<dbReference type="InterPro" id="IPR023214">
    <property type="entry name" value="HAD_sf"/>
</dbReference>
<name>A0A381N476_9ZZZZ</name>
<evidence type="ECO:0008006" key="2">
    <source>
        <dbReference type="Google" id="ProtNLM"/>
    </source>
</evidence>
<dbReference type="PANTHER" id="PTHR46191:SF2">
    <property type="entry name" value="HALOACID DEHALOGENASE-LIKE HYDROLASE DOMAIN-CONTAINING PROTEIN 3"/>
    <property type="match status" value="1"/>
</dbReference>
<dbReference type="InterPro" id="IPR051828">
    <property type="entry name" value="HAD-like_hydrolase_domain"/>
</dbReference>
<dbReference type="InterPro" id="IPR006439">
    <property type="entry name" value="HAD-SF_hydro_IA"/>
</dbReference>
<dbReference type="PRINTS" id="PR00413">
    <property type="entry name" value="HADHALOGNASE"/>
</dbReference>
<dbReference type="SUPFAM" id="SSF56784">
    <property type="entry name" value="HAD-like"/>
    <property type="match status" value="1"/>
</dbReference>
<sequence length="243" mass="26818">MTSHSIPYGHLRTLFFDVGNTLVSFDLELVKTELARHEIVCDVQDLRRAEAAARPTVSASLSSERTTETLSTFELYLHVMLLNLPAQPVHNESSLARVAHDLVQAFDAIGRVRLWSNLLPQVPETLEALKNRGLQLVVVSNSDGTVEELIAAVNLRDLFDSVIDSRIVGYEKPDPRIFEHALNVSGASPETTLHIGDLYHADVVGARAAGIHALLLDPYGDWINVDCELVPDMPALLQQFPKP</sequence>
<dbReference type="Gene3D" id="1.10.150.720">
    <property type="entry name" value="Haloacid dehalogenase-like hydrolase"/>
    <property type="match status" value="1"/>
</dbReference>
<dbReference type="PANTHER" id="PTHR46191">
    <property type="match status" value="1"/>
</dbReference>